<sequence>MRTDGEFPFWSMVLAVLLALIAHDLLRLAVGAIVARQAMEEITRQIDVMSDSAPAVRQRPASAELPRYPGPISAKASGAEVACINGVQVRRVANGWDQGKRERCQAYSP</sequence>
<evidence type="ECO:0000313" key="1">
    <source>
        <dbReference type="EMBL" id="MEZ0476909.1"/>
    </source>
</evidence>
<gene>
    <name evidence="1" type="ORF">AB6713_20235</name>
</gene>
<name>A0ABV4HVX2_9GAMM</name>
<accession>A0ABV4HVX2</accession>
<protein>
    <submittedName>
        <fullName evidence="1">Uncharacterized protein</fullName>
    </submittedName>
</protein>
<proteinExistence type="predicted"/>
<keyword evidence="2" id="KW-1185">Reference proteome</keyword>
<dbReference type="RefSeq" id="WP_370562815.1">
    <property type="nucleotide sequence ID" value="NZ_JBFWIB010000002.1"/>
</dbReference>
<dbReference type="Proteomes" id="UP001566331">
    <property type="component" value="Unassembled WGS sequence"/>
</dbReference>
<evidence type="ECO:0000313" key="2">
    <source>
        <dbReference type="Proteomes" id="UP001566331"/>
    </source>
</evidence>
<comment type="caution">
    <text evidence="1">The sequence shown here is derived from an EMBL/GenBank/DDBJ whole genome shotgun (WGS) entry which is preliminary data.</text>
</comment>
<organism evidence="1 2">
    <name type="scientific">Luteimonas salinilitoris</name>
    <dbReference type="NCBI Taxonomy" id="3237697"/>
    <lineage>
        <taxon>Bacteria</taxon>
        <taxon>Pseudomonadati</taxon>
        <taxon>Pseudomonadota</taxon>
        <taxon>Gammaproteobacteria</taxon>
        <taxon>Lysobacterales</taxon>
        <taxon>Lysobacteraceae</taxon>
        <taxon>Luteimonas</taxon>
    </lineage>
</organism>
<dbReference type="EMBL" id="JBFWIC010000062">
    <property type="protein sequence ID" value="MEZ0476909.1"/>
    <property type="molecule type" value="Genomic_DNA"/>
</dbReference>
<reference evidence="1 2" key="1">
    <citation type="submission" date="2024-07" db="EMBL/GenBank/DDBJ databases">
        <title>Luteimonas salilacus sp. nov., isolated from the shore soil of Salt Lake in Tibet of China.</title>
        <authorList>
            <person name="Zhang X."/>
            <person name="Li A."/>
        </authorList>
    </citation>
    <scope>NUCLEOTIDE SEQUENCE [LARGE SCALE GENOMIC DNA]</scope>
    <source>
        <strain evidence="1 2">B3-2-R+30</strain>
    </source>
</reference>